<dbReference type="EMBL" id="ML977325">
    <property type="protein sequence ID" value="KAF2114495.1"/>
    <property type="molecule type" value="Genomic_DNA"/>
</dbReference>
<feature type="region of interest" description="Disordered" evidence="1">
    <location>
        <begin position="1"/>
        <end position="20"/>
    </location>
</feature>
<protein>
    <submittedName>
        <fullName evidence="2">Uncharacterized protein</fullName>
    </submittedName>
</protein>
<dbReference type="Proteomes" id="UP000799770">
    <property type="component" value="Unassembled WGS sequence"/>
</dbReference>
<sequence length="169" mass="18382">MEHQQQDSRPLPTPRPALDTAWNFPVQAPLVTTPGPEYTRDSDMHTPVKLYAESSMPLEQQELRSPYLGINEHQQRLKRKARGADGKLFQKLPLIARAAPASETTSSHLNTKFIALCPLETAPAIEVSSRHVENCFFALSSPATAPTSEVASSLVNAIPVALCLPASAT</sequence>
<proteinExistence type="predicted"/>
<reference evidence="2" key="1">
    <citation type="journal article" date="2020" name="Stud. Mycol.">
        <title>101 Dothideomycetes genomes: a test case for predicting lifestyles and emergence of pathogens.</title>
        <authorList>
            <person name="Haridas S."/>
            <person name="Albert R."/>
            <person name="Binder M."/>
            <person name="Bloem J."/>
            <person name="Labutti K."/>
            <person name="Salamov A."/>
            <person name="Andreopoulos B."/>
            <person name="Baker S."/>
            <person name="Barry K."/>
            <person name="Bills G."/>
            <person name="Bluhm B."/>
            <person name="Cannon C."/>
            <person name="Castanera R."/>
            <person name="Culley D."/>
            <person name="Daum C."/>
            <person name="Ezra D."/>
            <person name="Gonzalez J."/>
            <person name="Henrissat B."/>
            <person name="Kuo A."/>
            <person name="Liang C."/>
            <person name="Lipzen A."/>
            <person name="Lutzoni F."/>
            <person name="Magnuson J."/>
            <person name="Mondo S."/>
            <person name="Nolan M."/>
            <person name="Ohm R."/>
            <person name="Pangilinan J."/>
            <person name="Park H.-J."/>
            <person name="Ramirez L."/>
            <person name="Alfaro M."/>
            <person name="Sun H."/>
            <person name="Tritt A."/>
            <person name="Yoshinaga Y."/>
            <person name="Zwiers L.-H."/>
            <person name="Turgeon B."/>
            <person name="Goodwin S."/>
            <person name="Spatafora J."/>
            <person name="Crous P."/>
            <person name="Grigoriev I."/>
        </authorList>
    </citation>
    <scope>NUCLEOTIDE SEQUENCE</scope>
    <source>
        <strain evidence="2">CBS 627.86</strain>
    </source>
</reference>
<accession>A0A6A5Z568</accession>
<organism evidence="2 3">
    <name type="scientific">Lophiotrema nucula</name>
    <dbReference type="NCBI Taxonomy" id="690887"/>
    <lineage>
        <taxon>Eukaryota</taxon>
        <taxon>Fungi</taxon>
        <taxon>Dikarya</taxon>
        <taxon>Ascomycota</taxon>
        <taxon>Pezizomycotina</taxon>
        <taxon>Dothideomycetes</taxon>
        <taxon>Pleosporomycetidae</taxon>
        <taxon>Pleosporales</taxon>
        <taxon>Lophiotremataceae</taxon>
        <taxon>Lophiotrema</taxon>
    </lineage>
</organism>
<name>A0A6A5Z568_9PLEO</name>
<evidence type="ECO:0000256" key="1">
    <source>
        <dbReference type="SAM" id="MobiDB-lite"/>
    </source>
</evidence>
<dbReference type="AlphaFoldDB" id="A0A6A5Z568"/>
<keyword evidence="3" id="KW-1185">Reference proteome</keyword>
<evidence type="ECO:0000313" key="3">
    <source>
        <dbReference type="Proteomes" id="UP000799770"/>
    </source>
</evidence>
<gene>
    <name evidence="2" type="ORF">BDV96DRAFT_647199</name>
</gene>
<evidence type="ECO:0000313" key="2">
    <source>
        <dbReference type="EMBL" id="KAF2114495.1"/>
    </source>
</evidence>